<accession>A0A1L4BSN0</accession>
<evidence type="ECO:0000313" key="1">
    <source>
        <dbReference type="EMBL" id="API86856.1"/>
    </source>
</evidence>
<dbReference type="EMBL" id="CP016796">
    <property type="protein sequence ID" value="API86856.1"/>
    <property type="molecule type" value="Genomic_DNA"/>
</dbReference>
<dbReference type="OrthoDB" id="5605031at2"/>
<dbReference type="AlphaFoldDB" id="A0A1L4BSN0"/>
<organism evidence="1 2">
    <name type="scientific">Francisella uliginis</name>
    <dbReference type="NCBI Taxonomy" id="573570"/>
    <lineage>
        <taxon>Bacteria</taxon>
        <taxon>Pseudomonadati</taxon>
        <taxon>Pseudomonadota</taxon>
        <taxon>Gammaproteobacteria</taxon>
        <taxon>Thiotrichales</taxon>
        <taxon>Francisellaceae</taxon>
        <taxon>Francisella</taxon>
    </lineage>
</organism>
<evidence type="ECO:0000313" key="2">
    <source>
        <dbReference type="Proteomes" id="UP000184222"/>
    </source>
</evidence>
<name>A0A1L4BSN0_9GAMM</name>
<reference evidence="1 2" key="1">
    <citation type="journal article" date="2016" name="Appl. Environ. Microbiol.">
        <title>Whole genome relationships among Francisella bacteria of diverse origin define new species and provide specific regions for detection.</title>
        <authorList>
            <person name="Challacombe J.F."/>
            <person name="Petersen J.M."/>
            <person name="Gallegos-Graves V."/>
            <person name="Hodge D."/>
            <person name="Pillai S."/>
            <person name="Kuske C.R."/>
        </authorList>
    </citation>
    <scope>NUCLEOTIDE SEQUENCE [LARGE SCALE GENOMIC DNA]</scope>
    <source>
        <strain evidence="2">TX07-7310</strain>
    </source>
</reference>
<dbReference type="RefSeq" id="WP_072712391.1">
    <property type="nucleotide sequence ID" value="NZ_CP016796.1"/>
</dbReference>
<proteinExistence type="predicted"/>
<dbReference type="KEGG" id="frx:F7310_05580"/>
<protein>
    <submittedName>
        <fullName evidence="1">Type IV pili</fullName>
    </submittedName>
</protein>
<dbReference type="Proteomes" id="UP000184222">
    <property type="component" value="Chromosome"/>
</dbReference>
<sequence length="334" mass="38249">MISLLIEKKRRQAQRTVLGIEFDTASLAAVKLDKNSSSYSLVSYYSDIFPPEAYFEDQLTSDYVGGAIAETIAVNKLGRFTKLGFTSYNDIDVIKEEIVCDKKALEVIEKQGAIFYIVEHFLKRKYPDNYMEVAFDYYDDIDEKGLLTIYYISDVDKINQLRDIAAKAKKPLSVCTLDKLAIASFVKELFLSEISDNKGDNVFLGLYTDKLSICSFSSDGEFKSYETIKIFDTKMSDANYIDEAIQLLLRFMDFMSLDMAGNDFDYFDNAENTNVYIYGLKQNFESIFESIKDLSQKQCQILNPFVNINHSSFDTIDQPYRYVIPVAIAMREAL</sequence>
<keyword evidence="2" id="KW-1185">Reference proteome</keyword>
<gene>
    <name evidence="1" type="ORF">F7310_05580</name>
</gene>
<dbReference type="STRING" id="573570.F7310_05580"/>